<dbReference type="AlphaFoldDB" id="A0A5N6N966"/>
<dbReference type="InterPro" id="IPR001584">
    <property type="entry name" value="Integrase_cat-core"/>
</dbReference>
<accession>A0A5N6N966</accession>
<sequence>MRLVRFKEWKVLVEKQTERKVKNVRTDNGLEFFCGWFNKFCKDYGIARHLTMPGNPQQNGIVERMNRTLLNKGKLDPRAEKCIFLGYPEGVKRCWVWRLDDKGPKVKVSRDIVKFKENVTYKDIVNSSDEKGKAIDKIEKDCGVQFEVESGRDGNHFGLNDDSLRIIQSSESIAQGRSRRVIVPPVRYRDREDISAFMFNVAEQEAIMEPWTFNEAISSIDKDLWISVMEDEMNSLQKSEIWVLVGMPDNHKLVDHKWIYKLNESTEDLTEAVKGCLWLKRFIFELGIEVSGAVVLCDNQGAVQLSKNQVYHERTKHINVKLHFIKDVVSKESEIKQISTKDNGADMLTKALSGPAFENCLGVLGIGIG</sequence>
<dbReference type="SUPFAM" id="SSF53098">
    <property type="entry name" value="Ribonuclease H-like"/>
    <property type="match status" value="1"/>
</dbReference>
<dbReference type="InterPro" id="IPR039537">
    <property type="entry name" value="Retrotran_Ty1/copia-like"/>
</dbReference>
<dbReference type="EMBL" id="SZYD01000013">
    <property type="protein sequence ID" value="KAD4386240.1"/>
    <property type="molecule type" value="Genomic_DNA"/>
</dbReference>
<proteinExistence type="predicted"/>
<dbReference type="InterPro" id="IPR057670">
    <property type="entry name" value="SH3_retrovirus"/>
</dbReference>
<organism evidence="2 3">
    <name type="scientific">Mikania micrantha</name>
    <name type="common">bitter vine</name>
    <dbReference type="NCBI Taxonomy" id="192012"/>
    <lineage>
        <taxon>Eukaryota</taxon>
        <taxon>Viridiplantae</taxon>
        <taxon>Streptophyta</taxon>
        <taxon>Embryophyta</taxon>
        <taxon>Tracheophyta</taxon>
        <taxon>Spermatophyta</taxon>
        <taxon>Magnoliopsida</taxon>
        <taxon>eudicotyledons</taxon>
        <taxon>Gunneridae</taxon>
        <taxon>Pentapetalae</taxon>
        <taxon>asterids</taxon>
        <taxon>campanulids</taxon>
        <taxon>Asterales</taxon>
        <taxon>Asteraceae</taxon>
        <taxon>Asteroideae</taxon>
        <taxon>Heliantheae alliance</taxon>
        <taxon>Eupatorieae</taxon>
        <taxon>Mikania</taxon>
    </lineage>
</organism>
<keyword evidence="3" id="KW-1185">Reference proteome</keyword>
<dbReference type="GO" id="GO:0015074">
    <property type="term" value="P:DNA integration"/>
    <property type="evidence" value="ECO:0007669"/>
    <property type="project" value="InterPro"/>
</dbReference>
<evidence type="ECO:0000313" key="2">
    <source>
        <dbReference type="EMBL" id="KAD4386240.1"/>
    </source>
</evidence>
<dbReference type="Proteomes" id="UP000326396">
    <property type="component" value="Linkage Group LG3"/>
</dbReference>
<evidence type="ECO:0000259" key="1">
    <source>
        <dbReference type="PROSITE" id="PS50994"/>
    </source>
</evidence>
<dbReference type="OrthoDB" id="413361at2759"/>
<dbReference type="PANTHER" id="PTHR42648:SF28">
    <property type="entry name" value="TRANSPOSON-ENCODED PROTEIN WITH RIBONUCLEASE H-LIKE AND RETROVIRUS ZINC FINGER-LIKE DOMAINS"/>
    <property type="match status" value="1"/>
</dbReference>
<name>A0A5N6N966_9ASTR</name>
<dbReference type="PANTHER" id="PTHR42648">
    <property type="entry name" value="TRANSPOSASE, PUTATIVE-RELATED"/>
    <property type="match status" value="1"/>
</dbReference>
<evidence type="ECO:0000313" key="3">
    <source>
        <dbReference type="Proteomes" id="UP000326396"/>
    </source>
</evidence>
<dbReference type="Pfam" id="PF25597">
    <property type="entry name" value="SH3_retrovirus"/>
    <property type="match status" value="1"/>
</dbReference>
<gene>
    <name evidence="2" type="ORF">E3N88_26409</name>
</gene>
<comment type="caution">
    <text evidence="2">The sequence shown here is derived from an EMBL/GenBank/DDBJ whole genome shotgun (WGS) entry which is preliminary data.</text>
</comment>
<dbReference type="InterPro" id="IPR012337">
    <property type="entry name" value="RNaseH-like_sf"/>
</dbReference>
<protein>
    <recommendedName>
        <fullName evidence="1">Integrase catalytic domain-containing protein</fullName>
    </recommendedName>
</protein>
<dbReference type="InterPro" id="IPR036397">
    <property type="entry name" value="RNaseH_sf"/>
</dbReference>
<dbReference type="CDD" id="cd09272">
    <property type="entry name" value="RNase_HI_RT_Ty1"/>
    <property type="match status" value="1"/>
</dbReference>
<dbReference type="GO" id="GO:0003676">
    <property type="term" value="F:nucleic acid binding"/>
    <property type="evidence" value="ECO:0007669"/>
    <property type="project" value="InterPro"/>
</dbReference>
<feature type="domain" description="Integrase catalytic" evidence="1">
    <location>
        <begin position="1"/>
        <end position="69"/>
    </location>
</feature>
<dbReference type="PROSITE" id="PS50994">
    <property type="entry name" value="INTEGRASE"/>
    <property type="match status" value="1"/>
</dbReference>
<dbReference type="Gene3D" id="3.30.420.10">
    <property type="entry name" value="Ribonuclease H-like superfamily/Ribonuclease H"/>
    <property type="match status" value="1"/>
</dbReference>
<reference evidence="2 3" key="1">
    <citation type="submission" date="2019-05" db="EMBL/GenBank/DDBJ databases">
        <title>Mikania micrantha, genome provides insights into the molecular mechanism of rapid growth.</title>
        <authorList>
            <person name="Liu B."/>
        </authorList>
    </citation>
    <scope>NUCLEOTIDE SEQUENCE [LARGE SCALE GENOMIC DNA]</scope>
    <source>
        <strain evidence="2">NLD-2019</strain>
        <tissue evidence="2">Leaf</tissue>
    </source>
</reference>